<protein>
    <submittedName>
        <fullName evidence="1">Uncharacterized protein</fullName>
    </submittedName>
</protein>
<accession>A0ABW8V0C1</accession>
<reference evidence="1 2" key="1">
    <citation type="submission" date="2024-08" db="EMBL/GenBank/DDBJ databases">
        <title>Tateyamaria sp. nov., isolated from marine algae.</title>
        <authorList>
            <person name="Choi B.J."/>
            <person name="Kim J.M."/>
            <person name="Lee J.K."/>
            <person name="Choi D.G."/>
            <person name="Bayburt H."/>
            <person name="Baek J.H."/>
            <person name="Han D.M."/>
            <person name="Jeon C.O."/>
        </authorList>
    </citation>
    <scope>NUCLEOTIDE SEQUENCE [LARGE SCALE GENOMIC DNA]</scope>
    <source>
        <strain evidence="1 2">KMU-156</strain>
    </source>
</reference>
<dbReference type="RefSeq" id="WP_407593243.1">
    <property type="nucleotide sequence ID" value="NZ_JBHDIY010000002.1"/>
</dbReference>
<gene>
    <name evidence="1" type="ORF">ACERZ8_16525</name>
</gene>
<keyword evidence="2" id="KW-1185">Reference proteome</keyword>
<name>A0ABW8V0C1_9RHOB</name>
<evidence type="ECO:0000313" key="1">
    <source>
        <dbReference type="EMBL" id="MFL4471402.1"/>
    </source>
</evidence>
<sequence length="95" mass="10470">MAYLSGGKNVAVADVFFEVGDVVEFDVQTSRNMRLALNPRRVEQRNSGTTLTDGLRSVPVMQDHIVTNTAKVIPFRVDHGPRVAAAKTEQHKLHG</sequence>
<dbReference type="EMBL" id="JBHDIY010000002">
    <property type="protein sequence ID" value="MFL4471402.1"/>
    <property type="molecule type" value="Genomic_DNA"/>
</dbReference>
<organism evidence="1 2">
    <name type="scientific">Tateyamaria armeniaca</name>
    <dbReference type="NCBI Taxonomy" id="2518930"/>
    <lineage>
        <taxon>Bacteria</taxon>
        <taxon>Pseudomonadati</taxon>
        <taxon>Pseudomonadota</taxon>
        <taxon>Alphaproteobacteria</taxon>
        <taxon>Rhodobacterales</taxon>
        <taxon>Roseobacteraceae</taxon>
        <taxon>Tateyamaria</taxon>
    </lineage>
</organism>
<comment type="caution">
    <text evidence="1">The sequence shown here is derived from an EMBL/GenBank/DDBJ whole genome shotgun (WGS) entry which is preliminary data.</text>
</comment>
<proteinExistence type="predicted"/>
<dbReference type="Proteomes" id="UP001627408">
    <property type="component" value="Unassembled WGS sequence"/>
</dbReference>
<evidence type="ECO:0000313" key="2">
    <source>
        <dbReference type="Proteomes" id="UP001627408"/>
    </source>
</evidence>